<keyword evidence="4" id="KW-0560">Oxidoreductase</keyword>
<keyword evidence="8" id="KW-1185">Reference proteome</keyword>
<protein>
    <submittedName>
        <fullName evidence="7">FAD-binding domain-containing protein</fullName>
    </submittedName>
</protein>
<proteinExistence type="inferred from homology"/>
<dbReference type="STRING" id="1353009.A0A1Y2IK24"/>
<dbReference type="Proteomes" id="UP000193067">
    <property type="component" value="Unassembled WGS sequence"/>
</dbReference>
<keyword evidence="5" id="KW-0732">Signal</keyword>
<dbReference type="SUPFAM" id="SSF56176">
    <property type="entry name" value="FAD-binding/transporter-associated domain-like"/>
    <property type="match status" value="1"/>
</dbReference>
<dbReference type="InterPro" id="IPR016169">
    <property type="entry name" value="FAD-bd_PCMH_sub2"/>
</dbReference>
<dbReference type="PANTHER" id="PTHR42973">
    <property type="entry name" value="BINDING OXIDOREDUCTASE, PUTATIVE (AFU_ORTHOLOGUE AFUA_1G17690)-RELATED"/>
    <property type="match status" value="1"/>
</dbReference>
<dbReference type="InterPro" id="IPR016167">
    <property type="entry name" value="FAD-bd_PCMH_sub1"/>
</dbReference>
<dbReference type="AlphaFoldDB" id="A0A1Y2IK24"/>
<gene>
    <name evidence="7" type="ORF">PYCCODRAFT_1468947</name>
</gene>
<dbReference type="Gene3D" id="3.40.462.20">
    <property type="match status" value="1"/>
</dbReference>
<dbReference type="Gene3D" id="3.30.43.10">
    <property type="entry name" value="Uridine Diphospho-n-acetylenolpyruvylglucosamine Reductase, domain 2"/>
    <property type="match status" value="1"/>
</dbReference>
<feature type="chain" id="PRO_5012666259" evidence="5">
    <location>
        <begin position="32"/>
        <end position="503"/>
    </location>
</feature>
<dbReference type="InterPro" id="IPR036318">
    <property type="entry name" value="FAD-bd_PCMH-like_sf"/>
</dbReference>
<evidence type="ECO:0000256" key="4">
    <source>
        <dbReference type="ARBA" id="ARBA00023002"/>
    </source>
</evidence>
<dbReference type="PROSITE" id="PS51387">
    <property type="entry name" value="FAD_PCMH"/>
    <property type="match status" value="1"/>
</dbReference>
<evidence type="ECO:0000313" key="8">
    <source>
        <dbReference type="Proteomes" id="UP000193067"/>
    </source>
</evidence>
<dbReference type="GO" id="GO:0016491">
    <property type="term" value="F:oxidoreductase activity"/>
    <property type="evidence" value="ECO:0007669"/>
    <property type="project" value="UniProtKB-KW"/>
</dbReference>
<evidence type="ECO:0000313" key="7">
    <source>
        <dbReference type="EMBL" id="OSD00994.1"/>
    </source>
</evidence>
<comment type="similarity">
    <text evidence="1">Belongs to the oxygen-dependent FAD-linked oxidoreductase family.</text>
</comment>
<evidence type="ECO:0000256" key="2">
    <source>
        <dbReference type="ARBA" id="ARBA00022630"/>
    </source>
</evidence>
<dbReference type="InterPro" id="IPR006094">
    <property type="entry name" value="Oxid_FAD_bind_N"/>
</dbReference>
<dbReference type="Pfam" id="PF01565">
    <property type="entry name" value="FAD_binding_4"/>
    <property type="match status" value="1"/>
</dbReference>
<evidence type="ECO:0000256" key="3">
    <source>
        <dbReference type="ARBA" id="ARBA00022827"/>
    </source>
</evidence>
<name>A0A1Y2IK24_TRAC3</name>
<dbReference type="Gene3D" id="3.30.465.10">
    <property type="match status" value="1"/>
</dbReference>
<dbReference type="InterPro" id="IPR050416">
    <property type="entry name" value="FAD-linked_Oxidoreductase"/>
</dbReference>
<evidence type="ECO:0000256" key="5">
    <source>
        <dbReference type="SAM" id="SignalP"/>
    </source>
</evidence>
<feature type="signal peptide" evidence="5">
    <location>
        <begin position="1"/>
        <end position="31"/>
    </location>
</feature>
<keyword evidence="3" id="KW-0274">FAD</keyword>
<evidence type="ECO:0000259" key="6">
    <source>
        <dbReference type="PROSITE" id="PS51387"/>
    </source>
</evidence>
<organism evidence="7 8">
    <name type="scientific">Trametes coccinea (strain BRFM310)</name>
    <name type="common">Pycnoporus coccineus</name>
    <dbReference type="NCBI Taxonomy" id="1353009"/>
    <lineage>
        <taxon>Eukaryota</taxon>
        <taxon>Fungi</taxon>
        <taxon>Dikarya</taxon>
        <taxon>Basidiomycota</taxon>
        <taxon>Agaricomycotina</taxon>
        <taxon>Agaricomycetes</taxon>
        <taxon>Polyporales</taxon>
        <taxon>Polyporaceae</taxon>
        <taxon>Trametes</taxon>
    </lineage>
</organism>
<dbReference type="OrthoDB" id="2151789at2759"/>
<reference evidence="7 8" key="1">
    <citation type="journal article" date="2015" name="Biotechnol. Biofuels">
        <title>Enhanced degradation of softwood versus hardwood by the white-rot fungus Pycnoporus coccineus.</title>
        <authorList>
            <person name="Couturier M."/>
            <person name="Navarro D."/>
            <person name="Chevret D."/>
            <person name="Henrissat B."/>
            <person name="Piumi F."/>
            <person name="Ruiz-Duenas F.J."/>
            <person name="Martinez A.T."/>
            <person name="Grigoriev I.V."/>
            <person name="Riley R."/>
            <person name="Lipzen A."/>
            <person name="Berrin J.G."/>
            <person name="Master E.R."/>
            <person name="Rosso M.N."/>
        </authorList>
    </citation>
    <scope>NUCLEOTIDE SEQUENCE [LARGE SCALE GENOMIC DNA]</scope>
    <source>
        <strain evidence="7 8">BRFM310</strain>
    </source>
</reference>
<accession>A0A1Y2IK24</accession>
<dbReference type="PANTHER" id="PTHR42973:SF13">
    <property type="entry name" value="FAD-BINDING PCMH-TYPE DOMAIN-CONTAINING PROTEIN"/>
    <property type="match status" value="1"/>
</dbReference>
<evidence type="ECO:0000256" key="1">
    <source>
        <dbReference type="ARBA" id="ARBA00005466"/>
    </source>
</evidence>
<keyword evidence="2" id="KW-0285">Flavoprotein</keyword>
<sequence>MGHRSIFDCSGLRRVAVCSAVLLSLAASSVATPQPIAGQAYYTAVCEAISHAISSASSVNWPGSGQFYTADIEHYASSSSMQSACSVEPGTEEDIAIILRIVAENRVPFAVKSGGHCMNPQYSSTPGVHIAMSRFNEVKYDAEANVAEVGAGLIWDDVYGALDPQGVTVLGGRASGIGVGGLALGGGYSWKTNQFGLTVDNLTGHKVVLADGRILTVNAQSYPDLFWGLKGGSNNFGIVTKFNLTTYPQTEIWGGTISVNATYINEVNAATAKFSQTVADPKAQILPSYTFVQGQLIASISLFYDSPDQPNSIFDDFLAIPNTAMDLKTRPLRDFVRTAPTNSTLGLRGVYNTVSVLNYTENMLEAIVNETKFWGERLPPGASSVTYSTEPFLSSIFSHASVDSSAYPPNRSIGPSPLAIAFAWNDSSADAAIHDAARKSAAQLTQVMLSEGQNLQNVPLYGNYAIFDTPLEKIYGVHLPKLQALRAKYDPYHVMGLAGGWKF</sequence>
<feature type="domain" description="FAD-binding PCMH-type" evidence="6">
    <location>
        <begin position="79"/>
        <end position="249"/>
    </location>
</feature>
<dbReference type="GO" id="GO:0071949">
    <property type="term" value="F:FAD binding"/>
    <property type="evidence" value="ECO:0007669"/>
    <property type="project" value="InterPro"/>
</dbReference>
<dbReference type="EMBL" id="KZ084114">
    <property type="protein sequence ID" value="OSD00994.1"/>
    <property type="molecule type" value="Genomic_DNA"/>
</dbReference>
<dbReference type="InterPro" id="IPR016166">
    <property type="entry name" value="FAD-bd_PCMH"/>
</dbReference>